<dbReference type="PROSITE" id="PS51464">
    <property type="entry name" value="SIS"/>
    <property type="match status" value="2"/>
</dbReference>
<dbReference type="InterPro" id="IPR017932">
    <property type="entry name" value="GATase_2_dom"/>
</dbReference>
<dbReference type="GO" id="GO:0006487">
    <property type="term" value="P:protein N-linked glycosylation"/>
    <property type="evidence" value="ECO:0007669"/>
    <property type="project" value="TreeGrafter"/>
</dbReference>
<dbReference type="Gene3D" id="3.60.20.10">
    <property type="entry name" value="Glutamine Phosphoribosylpyrophosphate, subunit 1, domain 1"/>
    <property type="match status" value="1"/>
</dbReference>
<dbReference type="PROSITE" id="PS51278">
    <property type="entry name" value="GATASE_TYPE_2"/>
    <property type="match status" value="1"/>
</dbReference>
<comment type="catalytic activity">
    <reaction evidence="1">
        <text>D-fructose 6-phosphate + L-glutamine = D-glucosamine 6-phosphate + L-glutamate</text>
        <dbReference type="Rhea" id="RHEA:13237"/>
        <dbReference type="ChEBI" id="CHEBI:29985"/>
        <dbReference type="ChEBI" id="CHEBI:58359"/>
        <dbReference type="ChEBI" id="CHEBI:58725"/>
        <dbReference type="ChEBI" id="CHEBI:61527"/>
        <dbReference type="EC" id="2.6.1.16"/>
    </reaction>
</comment>
<dbReference type="GO" id="GO:0097367">
    <property type="term" value="F:carbohydrate derivative binding"/>
    <property type="evidence" value="ECO:0007669"/>
    <property type="project" value="InterPro"/>
</dbReference>
<feature type="domain" description="SIS" evidence="8">
    <location>
        <begin position="316"/>
        <end position="462"/>
    </location>
</feature>
<keyword evidence="6" id="KW-0315">Glutamine amidotransferase</keyword>
<dbReference type="GO" id="GO:0006002">
    <property type="term" value="P:fructose 6-phosphate metabolic process"/>
    <property type="evidence" value="ECO:0007669"/>
    <property type="project" value="TreeGrafter"/>
</dbReference>
<name>A0A6C0IU22_9ZZZZ</name>
<dbReference type="SUPFAM" id="SSF53697">
    <property type="entry name" value="SIS domain"/>
    <property type="match status" value="1"/>
</dbReference>
<dbReference type="Pfam" id="PF01380">
    <property type="entry name" value="SIS"/>
    <property type="match status" value="2"/>
</dbReference>
<evidence type="ECO:0000256" key="1">
    <source>
        <dbReference type="ARBA" id="ARBA00001031"/>
    </source>
</evidence>
<dbReference type="PANTHER" id="PTHR10937">
    <property type="entry name" value="GLUCOSAMINE--FRUCTOSE-6-PHOSPHATE AMINOTRANSFERASE, ISOMERIZING"/>
    <property type="match status" value="1"/>
</dbReference>
<evidence type="ECO:0000256" key="2">
    <source>
        <dbReference type="ARBA" id="ARBA00012916"/>
    </source>
</evidence>
<keyword evidence="3" id="KW-0032">Aminotransferase</keyword>
<evidence type="ECO:0000259" key="7">
    <source>
        <dbReference type="PROSITE" id="PS51278"/>
    </source>
</evidence>
<dbReference type="InterPro" id="IPR046348">
    <property type="entry name" value="SIS_dom_sf"/>
</dbReference>
<dbReference type="InterPro" id="IPR005855">
    <property type="entry name" value="GFAT"/>
</dbReference>
<dbReference type="CDD" id="cd05008">
    <property type="entry name" value="SIS_GlmS_GlmD_1"/>
    <property type="match status" value="1"/>
</dbReference>
<dbReference type="InterPro" id="IPR035490">
    <property type="entry name" value="GlmS/FrlB_SIS"/>
</dbReference>
<dbReference type="InterPro" id="IPR001347">
    <property type="entry name" value="SIS_dom"/>
</dbReference>
<dbReference type="InterPro" id="IPR029055">
    <property type="entry name" value="Ntn_hydrolases_N"/>
</dbReference>
<dbReference type="SUPFAM" id="SSF56235">
    <property type="entry name" value="N-terminal nucleophile aminohydrolases (Ntn hydrolases)"/>
    <property type="match status" value="1"/>
</dbReference>
<dbReference type="CDD" id="cd05009">
    <property type="entry name" value="SIS_GlmS_GlmD_2"/>
    <property type="match status" value="1"/>
</dbReference>
<feature type="domain" description="Glutamine amidotransferase type-2" evidence="7">
    <location>
        <begin position="2"/>
        <end position="253"/>
    </location>
</feature>
<reference evidence="9" key="1">
    <citation type="journal article" date="2020" name="Nature">
        <title>Giant virus diversity and host interactions through global metagenomics.</title>
        <authorList>
            <person name="Schulz F."/>
            <person name="Roux S."/>
            <person name="Paez-Espino D."/>
            <person name="Jungbluth S."/>
            <person name="Walsh D.A."/>
            <person name="Denef V.J."/>
            <person name="McMahon K.D."/>
            <person name="Konstantinidis K.T."/>
            <person name="Eloe-Fadrosh E.A."/>
            <person name="Kyrpides N.C."/>
            <person name="Woyke T."/>
        </authorList>
    </citation>
    <scope>NUCLEOTIDE SEQUENCE</scope>
    <source>
        <strain evidence="9">GVMAG-M-3300024301-20</strain>
    </source>
</reference>
<dbReference type="Gene3D" id="3.40.50.10490">
    <property type="entry name" value="Glucose-6-phosphate isomerase like protein, domain 1"/>
    <property type="match status" value="2"/>
</dbReference>
<proteinExistence type="predicted"/>
<accession>A0A6C0IU22</accession>
<feature type="domain" description="SIS" evidence="8">
    <location>
        <begin position="498"/>
        <end position="633"/>
    </location>
</feature>
<protein>
    <recommendedName>
        <fullName evidence="2">glutamine--fructose-6-phosphate transaminase (isomerizing)</fullName>
        <ecNumber evidence="2">2.6.1.16</ecNumber>
    </recommendedName>
</protein>
<dbReference type="AlphaFoldDB" id="A0A6C0IU22"/>
<dbReference type="GO" id="GO:0004360">
    <property type="term" value="F:glutamine-fructose-6-phosphate transaminase (isomerizing) activity"/>
    <property type="evidence" value="ECO:0007669"/>
    <property type="project" value="UniProtKB-EC"/>
</dbReference>
<keyword evidence="5" id="KW-0677">Repeat</keyword>
<keyword evidence="4" id="KW-0808">Transferase</keyword>
<evidence type="ECO:0000256" key="5">
    <source>
        <dbReference type="ARBA" id="ARBA00022737"/>
    </source>
</evidence>
<evidence type="ECO:0000313" key="9">
    <source>
        <dbReference type="EMBL" id="QHT96050.1"/>
    </source>
</evidence>
<evidence type="ECO:0000256" key="3">
    <source>
        <dbReference type="ARBA" id="ARBA00022576"/>
    </source>
</evidence>
<dbReference type="InterPro" id="IPR035466">
    <property type="entry name" value="GlmS/AgaS_SIS"/>
</dbReference>
<dbReference type="EMBL" id="MN740250">
    <property type="protein sequence ID" value="QHT96050.1"/>
    <property type="molecule type" value="Genomic_DNA"/>
</dbReference>
<dbReference type="NCBIfam" id="TIGR01135">
    <property type="entry name" value="glmS"/>
    <property type="match status" value="1"/>
</dbReference>
<evidence type="ECO:0000256" key="6">
    <source>
        <dbReference type="ARBA" id="ARBA00022962"/>
    </source>
</evidence>
<dbReference type="EC" id="2.6.1.16" evidence="2"/>
<dbReference type="GO" id="GO:0006047">
    <property type="term" value="P:UDP-N-acetylglucosamine metabolic process"/>
    <property type="evidence" value="ECO:0007669"/>
    <property type="project" value="TreeGrafter"/>
</dbReference>
<evidence type="ECO:0000259" key="8">
    <source>
        <dbReference type="PROSITE" id="PS51464"/>
    </source>
</evidence>
<dbReference type="NCBIfam" id="NF001484">
    <property type="entry name" value="PRK00331.1"/>
    <property type="match status" value="1"/>
</dbReference>
<dbReference type="Pfam" id="PF13522">
    <property type="entry name" value="GATase_6"/>
    <property type="match status" value="1"/>
</dbReference>
<dbReference type="PANTHER" id="PTHR10937:SF0">
    <property type="entry name" value="GLUTAMINE--FRUCTOSE-6-PHOSPHATE TRANSAMINASE (ISOMERIZING)"/>
    <property type="match status" value="1"/>
</dbReference>
<sequence>MCGIYGCIKNDFSNNSIDISTIILKGLNILKNRGYDSCGIYLNNSNSNSNSSQIIKLGIDGDIIKLKENANKTIFDVLDNLFVRNNLAFENSLYTLGFGHTRWATHGAKTDYNSHPHVSNNKQFILVHNGIVSNFNTLKEIYLSNYTFSSTTDSEVIVNMIEYLYKQDEINTSLLDVLNILTKLYLNGTWACIIHNIKEPNKLYFIKNGCPLVIGKTKNDSMYILTSEPSGFMNLVDNYFSLEDGCVGYIGTNELFISGDYNQFDTIKLNDTDLTLDPKYKFWMYKEIKDQMKLDVFIDPLVNMPRFTKDQILFNINGLLTNKKYLYILGCGSSFYAGLLAENMYRKLGIFKFINVIDAGEFNSSYLKLIDEPEENLLVMYISQSGETRDLIVASDICHKYNPNIKTIGIINVIGSLLSTKTSYNIYTNCGKENSVASTKSFTSQVIACNLFGLYTYQLKHYLEYHFLTYYDKVYNDLSILQLDISKVLQQKDHIQQIAKKIIANKTRNMFILGKDNLHGIALEGALKIKEVSYFHAEGFNLTSLKHGPYSLIESNTPIIVLYNELNHSVKSVIEEIKTREAFVIEISHSTDLTENNILVSFNETFYPILTTICLQLLAYYMSIEQGINPDTPRNLAKVVTVD</sequence>
<evidence type="ECO:0000256" key="4">
    <source>
        <dbReference type="ARBA" id="ARBA00022679"/>
    </source>
</evidence>
<organism evidence="9">
    <name type="scientific">viral metagenome</name>
    <dbReference type="NCBI Taxonomy" id="1070528"/>
    <lineage>
        <taxon>unclassified sequences</taxon>
        <taxon>metagenomes</taxon>
        <taxon>organismal metagenomes</taxon>
    </lineage>
</organism>